<evidence type="ECO:0000313" key="2">
    <source>
        <dbReference type="Proteomes" id="UP001642484"/>
    </source>
</evidence>
<name>A0ABP0MJH7_9DINO</name>
<sequence>MPKALGRFSFLNVLSLDFFGDARPFSIRQLPVESTPSARIMETPALASFVATSNKVKSEKVKGTVTELGVILQESRTLKKAFGSEDVISRRKMLGKEPEEKEVEKRPIIIQHSGTISERPSNHMLPAQWGLVSTVFEAYNHHHELVLRPDDFWQAILTQMSFYIQARAEALRERFVDFKGKKTLVIYMMGTLFTADFGNFALAMADKIAENIKDPEMANWLLPSFTTTTANDRIAASVTMMSTLQAYFEYVCCLMCGIPKVTLLGKVEDWLQLRAKIDRLPEFDLEDKLMTKWHAMLAPVLDRLISSASGKNELDFWDRVCHHKGGGSGPSYLSGWITVFAAFSNKGEWRGDDRARTFGAEAASQAWPDIETGRVPVGAVSVPVLVDDNGTQYDTQMVAGQFGHDVCKDGSVIRPRTDWCIAFEGHPKAEPRAYRDGEVRPAAEAP</sequence>
<evidence type="ECO:0000313" key="1">
    <source>
        <dbReference type="EMBL" id="CAK9050285.1"/>
    </source>
</evidence>
<dbReference type="PANTHER" id="PTHR31252:SF11">
    <property type="entry name" value="DUF4419 DOMAIN-CONTAINING PROTEIN"/>
    <property type="match status" value="1"/>
</dbReference>
<keyword evidence="2" id="KW-1185">Reference proteome</keyword>
<dbReference type="InterPro" id="IPR025533">
    <property type="entry name" value="DUF4419"/>
</dbReference>
<accession>A0ABP0MJH7</accession>
<comment type="caution">
    <text evidence="1">The sequence shown here is derived from an EMBL/GenBank/DDBJ whole genome shotgun (WGS) entry which is preliminary data.</text>
</comment>
<gene>
    <name evidence="1" type="ORF">CCMP2556_LOCUS25640</name>
</gene>
<proteinExistence type="predicted"/>
<reference evidence="1 2" key="1">
    <citation type="submission" date="2024-02" db="EMBL/GenBank/DDBJ databases">
        <authorList>
            <person name="Chen Y."/>
            <person name="Shah S."/>
            <person name="Dougan E. K."/>
            <person name="Thang M."/>
            <person name="Chan C."/>
        </authorList>
    </citation>
    <scope>NUCLEOTIDE SEQUENCE [LARGE SCALE GENOMIC DNA]</scope>
</reference>
<dbReference type="Pfam" id="PF14388">
    <property type="entry name" value="DUF4419"/>
    <property type="match status" value="1"/>
</dbReference>
<dbReference type="EMBL" id="CAXAMN010017335">
    <property type="protein sequence ID" value="CAK9050285.1"/>
    <property type="molecule type" value="Genomic_DNA"/>
</dbReference>
<organism evidence="1 2">
    <name type="scientific">Durusdinium trenchii</name>
    <dbReference type="NCBI Taxonomy" id="1381693"/>
    <lineage>
        <taxon>Eukaryota</taxon>
        <taxon>Sar</taxon>
        <taxon>Alveolata</taxon>
        <taxon>Dinophyceae</taxon>
        <taxon>Suessiales</taxon>
        <taxon>Symbiodiniaceae</taxon>
        <taxon>Durusdinium</taxon>
    </lineage>
</organism>
<dbReference type="PANTHER" id="PTHR31252">
    <property type="entry name" value="DUF4419 DOMAIN-CONTAINING PROTEIN"/>
    <property type="match status" value="1"/>
</dbReference>
<dbReference type="Proteomes" id="UP001642484">
    <property type="component" value="Unassembled WGS sequence"/>
</dbReference>
<protein>
    <submittedName>
        <fullName evidence="1">Uncharacterized protein</fullName>
    </submittedName>
</protein>